<evidence type="ECO:0000259" key="9">
    <source>
        <dbReference type="Pfam" id="PF07687"/>
    </source>
</evidence>
<proteinExistence type="inferred from homology"/>
<reference evidence="10 11" key="1">
    <citation type="submission" date="2019-02" db="EMBL/GenBank/DDBJ databases">
        <title>Genome sequencing of the rare red list fungi Antrodiella citrinella (Flaviporus citrinellus).</title>
        <authorList>
            <person name="Buettner E."/>
            <person name="Kellner H."/>
        </authorList>
    </citation>
    <scope>NUCLEOTIDE SEQUENCE [LARGE SCALE GENOMIC DNA]</scope>
    <source>
        <strain evidence="10 11">DSM 108506</strain>
    </source>
</reference>
<evidence type="ECO:0000313" key="10">
    <source>
        <dbReference type="EMBL" id="THH32060.1"/>
    </source>
</evidence>
<keyword evidence="11" id="KW-1185">Reference proteome</keyword>
<keyword evidence="4" id="KW-0378">Hydrolase</keyword>
<evidence type="ECO:0000256" key="8">
    <source>
        <dbReference type="SAM" id="Phobius"/>
    </source>
</evidence>
<feature type="binding site" evidence="7">
    <location>
        <position position="274"/>
    </location>
    <ligand>
        <name>Zn(2+)</name>
        <dbReference type="ChEBI" id="CHEBI:29105"/>
        <label>2</label>
    </ligand>
</feature>
<dbReference type="CDD" id="cd05674">
    <property type="entry name" value="M20_yscS"/>
    <property type="match status" value="1"/>
</dbReference>
<dbReference type="InterPro" id="IPR002933">
    <property type="entry name" value="Peptidase_M20"/>
</dbReference>
<evidence type="ECO:0000256" key="2">
    <source>
        <dbReference type="ARBA" id="ARBA00022670"/>
    </source>
</evidence>
<dbReference type="GO" id="GO:0004181">
    <property type="term" value="F:metallocarboxypeptidase activity"/>
    <property type="evidence" value="ECO:0007669"/>
    <property type="project" value="InterPro"/>
</dbReference>
<feature type="active site" evidence="6">
    <location>
        <position position="178"/>
    </location>
</feature>
<dbReference type="InterPro" id="IPR017141">
    <property type="entry name" value="Pept_M20_carboxypep"/>
</dbReference>
<keyword evidence="8" id="KW-0472">Membrane</keyword>
<feature type="binding site" evidence="7">
    <location>
        <position position="558"/>
    </location>
    <ligand>
        <name>Zn(2+)</name>
        <dbReference type="ChEBI" id="CHEBI:29105"/>
        <label>1</label>
    </ligand>
</feature>
<dbReference type="GO" id="GO:0000328">
    <property type="term" value="C:fungal-type vacuole lumen"/>
    <property type="evidence" value="ECO:0007669"/>
    <property type="project" value="TreeGrafter"/>
</dbReference>
<dbReference type="Pfam" id="PF01546">
    <property type="entry name" value="Peptidase_M20"/>
    <property type="match status" value="1"/>
</dbReference>
<dbReference type="InterPro" id="IPR036264">
    <property type="entry name" value="Bact_exopeptidase_dim_dom"/>
</dbReference>
<name>A0A4S4N837_9APHY</name>
<dbReference type="GO" id="GO:0046872">
    <property type="term" value="F:metal ion binding"/>
    <property type="evidence" value="ECO:0007669"/>
    <property type="project" value="UniProtKB-KW"/>
</dbReference>
<dbReference type="EMBL" id="SGPM01000031">
    <property type="protein sequence ID" value="THH32060.1"/>
    <property type="molecule type" value="Genomic_DNA"/>
</dbReference>
<dbReference type="InterPro" id="IPR001261">
    <property type="entry name" value="ArgE/DapE_CS"/>
</dbReference>
<dbReference type="Pfam" id="PF07687">
    <property type="entry name" value="M20_dimer"/>
    <property type="match status" value="1"/>
</dbReference>
<dbReference type="InterPro" id="IPR047177">
    <property type="entry name" value="Pept_M20A"/>
</dbReference>
<dbReference type="SUPFAM" id="SSF53187">
    <property type="entry name" value="Zn-dependent exopeptidases"/>
    <property type="match status" value="1"/>
</dbReference>
<dbReference type="Gene3D" id="3.40.630.10">
    <property type="entry name" value="Zn peptidases"/>
    <property type="match status" value="1"/>
</dbReference>
<evidence type="ECO:0000256" key="5">
    <source>
        <dbReference type="ARBA" id="ARBA00022833"/>
    </source>
</evidence>
<dbReference type="PANTHER" id="PTHR45962:SF1">
    <property type="entry name" value="N-FATTY-ACYL-AMINO ACID SYNTHASE_HYDROLASE PM20D1"/>
    <property type="match status" value="1"/>
</dbReference>
<evidence type="ECO:0000313" key="11">
    <source>
        <dbReference type="Proteomes" id="UP000308730"/>
    </source>
</evidence>
<keyword evidence="8" id="KW-0812">Transmembrane</keyword>
<keyword evidence="5 7" id="KW-0862">Zinc</keyword>
<evidence type="ECO:0000256" key="1">
    <source>
        <dbReference type="ARBA" id="ARBA00006247"/>
    </source>
</evidence>
<evidence type="ECO:0000256" key="3">
    <source>
        <dbReference type="ARBA" id="ARBA00022723"/>
    </source>
</evidence>
<feature type="binding site" evidence="7">
    <location>
        <position position="211"/>
    </location>
    <ligand>
        <name>Zn(2+)</name>
        <dbReference type="ChEBI" id="CHEBI:29105"/>
        <label>2</label>
    </ligand>
</feature>
<keyword evidence="2" id="KW-0645">Protease</keyword>
<dbReference type="AlphaFoldDB" id="A0A4S4N837"/>
<evidence type="ECO:0000256" key="4">
    <source>
        <dbReference type="ARBA" id="ARBA00022801"/>
    </source>
</evidence>
<dbReference type="SUPFAM" id="SSF55031">
    <property type="entry name" value="Bacterial exopeptidase dimerisation domain"/>
    <property type="match status" value="1"/>
</dbReference>
<dbReference type="PANTHER" id="PTHR45962">
    <property type="entry name" value="N-FATTY-ACYL-AMINO ACID SYNTHASE/HYDROLASE PM20D1"/>
    <property type="match status" value="1"/>
</dbReference>
<dbReference type="PIRSF" id="PIRSF037217">
    <property type="entry name" value="Carboxypeptidase_S"/>
    <property type="match status" value="1"/>
</dbReference>
<protein>
    <recommendedName>
        <fullName evidence="9">Peptidase M20 dimerisation domain-containing protein</fullName>
    </recommendedName>
</protein>
<dbReference type="PROSITE" id="PS00758">
    <property type="entry name" value="ARGE_DAPE_CPG2_1"/>
    <property type="match status" value="1"/>
</dbReference>
<dbReference type="InterPro" id="IPR011650">
    <property type="entry name" value="Peptidase_M20_dimer"/>
</dbReference>
<feature type="transmembrane region" description="Helical" evidence="8">
    <location>
        <begin position="31"/>
        <end position="48"/>
    </location>
</feature>
<keyword evidence="3 7" id="KW-0479">Metal-binding</keyword>
<feature type="active site" description="Proton acceptor" evidence="6">
    <location>
        <position position="245"/>
    </location>
</feature>
<organism evidence="10 11">
    <name type="scientific">Antrodiella citrinella</name>
    <dbReference type="NCBI Taxonomy" id="2447956"/>
    <lineage>
        <taxon>Eukaryota</taxon>
        <taxon>Fungi</taxon>
        <taxon>Dikarya</taxon>
        <taxon>Basidiomycota</taxon>
        <taxon>Agaricomycotina</taxon>
        <taxon>Agaricomycetes</taxon>
        <taxon>Polyporales</taxon>
        <taxon>Steccherinaceae</taxon>
        <taxon>Antrodiella</taxon>
    </lineage>
</organism>
<feature type="binding site" evidence="7">
    <location>
        <position position="246"/>
    </location>
    <ligand>
        <name>Zn(2+)</name>
        <dbReference type="ChEBI" id="CHEBI:29105"/>
        <label>1</label>
    </ligand>
</feature>
<comment type="caution">
    <text evidence="10">The sequence shown here is derived from an EMBL/GenBank/DDBJ whole genome shotgun (WGS) entry which is preliminary data.</text>
</comment>
<dbReference type="GO" id="GO:0051603">
    <property type="term" value="P:proteolysis involved in protein catabolic process"/>
    <property type="evidence" value="ECO:0007669"/>
    <property type="project" value="TreeGrafter"/>
</dbReference>
<comment type="similarity">
    <text evidence="1">Belongs to the peptidase M20A family.</text>
</comment>
<accession>A0A4S4N837</accession>
<evidence type="ECO:0000256" key="6">
    <source>
        <dbReference type="PIRSR" id="PIRSR037217-1"/>
    </source>
</evidence>
<feature type="binding site" evidence="7">
    <location>
        <position position="211"/>
    </location>
    <ligand>
        <name>Zn(2+)</name>
        <dbReference type="ChEBI" id="CHEBI:29105"/>
        <label>1</label>
    </ligand>
</feature>
<keyword evidence="8" id="KW-1133">Transmembrane helix</keyword>
<feature type="binding site" evidence="7">
    <location>
        <position position="176"/>
    </location>
    <ligand>
        <name>Zn(2+)</name>
        <dbReference type="ChEBI" id="CHEBI:29105"/>
        <label>2</label>
    </ligand>
</feature>
<feature type="domain" description="Peptidase M20 dimerisation" evidence="9">
    <location>
        <begin position="292"/>
        <end position="447"/>
    </location>
</feature>
<dbReference type="Proteomes" id="UP000308730">
    <property type="component" value="Unassembled WGS sequence"/>
</dbReference>
<sequence length="589" mass="64648">MKDSVNVHNKDYELGGQINERSASKFTFRTRGFLALILTCSLLSFFTFRRPTLEALNVSPTDGLKDACPQAAPISPSFHKDLHGDLEEEYATDEFRLKAYESLGGAVRIPTEAYDDLKPPGQDPRWKIFDKFHAYLEETFPLVHTTLRKTTVNSYALVYHWQGTDPSLKPILLTAHQDVVPVDPHTLDQWLQPPYSGFYDGKWIWGRGSCDDKPGLIGSITAVESLIAKGFKPKRSVVLAYGIDEERGGISGGPAIRDHLLSTYGAYAFSILIDEGGDLDVRDDVVIASPAVAEKGHFDLRLVVSTLGGHSSVPPVHTSIGILAGLIVQLEDNPHTPHLNRNDTYYTNLQCQAAFDPDLSDELRTAIQWSLTSDWALKDLESQLFESDPRLRAIGSTTQAVDLISGGVKVNALPEEATAVVNHRVAGWSSVSALKTRIVEVLLPTVKKYNLSLDAFGEEIGDDFLTAAGQLTLSDAFGTALEPAPITATSHNAAYEFLSGTIIAVEKSSAKGSRADVPVVVAPGILIGNTDTRYYWNVTENIFRYGHVDRYAKYNGAHTVNEALLAEAFIELIRFFTVVILNADETNLL</sequence>
<evidence type="ECO:0000256" key="7">
    <source>
        <dbReference type="PIRSR" id="PIRSR037217-2"/>
    </source>
</evidence>
<dbReference type="OrthoDB" id="3064516at2759"/>
<gene>
    <name evidence="10" type="ORF">EUX98_g2143</name>
</gene>
<dbReference type="Gene3D" id="3.30.70.360">
    <property type="match status" value="1"/>
</dbReference>